<dbReference type="Pfam" id="PF00892">
    <property type="entry name" value="EamA"/>
    <property type="match status" value="2"/>
</dbReference>
<evidence type="ECO:0000256" key="6">
    <source>
        <dbReference type="SAM" id="Phobius"/>
    </source>
</evidence>
<dbReference type="InterPro" id="IPR000620">
    <property type="entry name" value="EamA_dom"/>
</dbReference>
<feature type="transmembrane region" description="Helical" evidence="6">
    <location>
        <begin position="193"/>
        <end position="212"/>
    </location>
</feature>
<dbReference type="SUPFAM" id="SSF103481">
    <property type="entry name" value="Multidrug resistance efflux transporter EmrE"/>
    <property type="match status" value="2"/>
</dbReference>
<evidence type="ECO:0000256" key="1">
    <source>
        <dbReference type="ARBA" id="ARBA00004141"/>
    </source>
</evidence>
<gene>
    <name evidence="8" type="ORF">ODALV1_LOCUS21108</name>
</gene>
<dbReference type="InterPro" id="IPR037185">
    <property type="entry name" value="EmrE-like"/>
</dbReference>
<evidence type="ECO:0000259" key="7">
    <source>
        <dbReference type="Pfam" id="PF00892"/>
    </source>
</evidence>
<comment type="subcellular location">
    <subcellularLocation>
        <location evidence="1">Membrane</location>
        <topology evidence="1">Multi-pass membrane protein</topology>
    </subcellularLocation>
</comment>
<feature type="transmembrane region" description="Helical" evidence="6">
    <location>
        <begin position="224"/>
        <end position="241"/>
    </location>
</feature>
<sequence length="436" mass="48277">MESTTSCSADDATASKQGGQQNTSAAAVEIDSMQLRFQRRSRPLCFKCSESEDITVPLNGVAAEKVVQIRTDIVTKTKIKRTLSTRSNSSAKSNCDRCIQIETKLYHEKQKQCRICKDYWGILLSLSSGLASTFGGIIVKRMTGFHPFSLATYRFQGIVFPTLIIVLYYKFYRKENVFQSIWPVTDKEKLRKLGFTIVRAVIGCLGLYLYFYAIKLMPLADAKIIGSCKTVFVAIVAHLLLSEKCGIFPVVASLVAVIGVGVISKPPILTGQSHFDSDTLMGTIFATLSMLAATLSMVVLRYLRDVHVAVVTLAFGFWGTVLSLACSGAVERFDVPQTNEDWILIVCLAVAAFFSQTAITLAMKYEHAGAVVIVGTCDTIFAFILQYFLLDVSPDIFSIFGAALIILSVSLIVFRKWVDSLNETHSTRKKFWFVLK</sequence>
<dbReference type="PANTHER" id="PTHR22911:SF6">
    <property type="entry name" value="SOLUTE CARRIER FAMILY 35 MEMBER G1"/>
    <property type="match status" value="1"/>
</dbReference>
<accession>A0ABP1RBU6</accession>
<evidence type="ECO:0000313" key="8">
    <source>
        <dbReference type="EMBL" id="CAL8125749.1"/>
    </source>
</evidence>
<comment type="caution">
    <text evidence="8">The sequence shown here is derived from an EMBL/GenBank/DDBJ whole genome shotgun (WGS) entry which is preliminary data.</text>
</comment>
<evidence type="ECO:0000256" key="2">
    <source>
        <dbReference type="ARBA" id="ARBA00022692"/>
    </source>
</evidence>
<feature type="transmembrane region" description="Helical" evidence="6">
    <location>
        <begin position="396"/>
        <end position="414"/>
    </location>
</feature>
<feature type="domain" description="EamA" evidence="7">
    <location>
        <begin position="281"/>
        <end position="413"/>
    </location>
</feature>
<feature type="transmembrane region" description="Helical" evidence="6">
    <location>
        <begin position="246"/>
        <end position="264"/>
    </location>
</feature>
<evidence type="ECO:0000313" key="9">
    <source>
        <dbReference type="Proteomes" id="UP001642540"/>
    </source>
</evidence>
<reference evidence="8 9" key="1">
    <citation type="submission" date="2024-08" db="EMBL/GenBank/DDBJ databases">
        <authorList>
            <person name="Cucini C."/>
            <person name="Frati F."/>
        </authorList>
    </citation>
    <scope>NUCLEOTIDE SEQUENCE [LARGE SCALE GENOMIC DNA]</scope>
</reference>
<dbReference type="Proteomes" id="UP001642540">
    <property type="component" value="Unassembled WGS sequence"/>
</dbReference>
<name>A0ABP1RBU6_9HEXA</name>
<feature type="region of interest" description="Disordered" evidence="5">
    <location>
        <begin position="1"/>
        <end position="23"/>
    </location>
</feature>
<feature type="transmembrane region" description="Helical" evidence="6">
    <location>
        <begin position="151"/>
        <end position="172"/>
    </location>
</feature>
<keyword evidence="3 6" id="KW-1133">Transmembrane helix</keyword>
<feature type="transmembrane region" description="Helical" evidence="6">
    <location>
        <begin position="284"/>
        <end position="303"/>
    </location>
</feature>
<feature type="domain" description="EamA" evidence="7">
    <location>
        <begin position="120"/>
        <end position="264"/>
    </location>
</feature>
<dbReference type="PANTHER" id="PTHR22911">
    <property type="entry name" value="ACYL-MALONYL CONDENSING ENZYME-RELATED"/>
    <property type="match status" value="1"/>
</dbReference>
<evidence type="ECO:0000256" key="5">
    <source>
        <dbReference type="SAM" id="MobiDB-lite"/>
    </source>
</evidence>
<feature type="transmembrane region" description="Helical" evidence="6">
    <location>
        <begin position="370"/>
        <end position="390"/>
    </location>
</feature>
<dbReference type="EMBL" id="CAXLJM020000069">
    <property type="protein sequence ID" value="CAL8125749.1"/>
    <property type="molecule type" value="Genomic_DNA"/>
</dbReference>
<feature type="transmembrane region" description="Helical" evidence="6">
    <location>
        <begin position="310"/>
        <end position="330"/>
    </location>
</feature>
<evidence type="ECO:0000256" key="4">
    <source>
        <dbReference type="ARBA" id="ARBA00023136"/>
    </source>
</evidence>
<keyword evidence="2 6" id="KW-0812">Transmembrane</keyword>
<keyword evidence="9" id="KW-1185">Reference proteome</keyword>
<protein>
    <recommendedName>
        <fullName evidence="7">EamA domain-containing protein</fullName>
    </recommendedName>
</protein>
<proteinExistence type="predicted"/>
<feature type="transmembrane region" description="Helical" evidence="6">
    <location>
        <begin position="342"/>
        <end position="363"/>
    </location>
</feature>
<feature type="transmembrane region" description="Helical" evidence="6">
    <location>
        <begin position="119"/>
        <end position="139"/>
    </location>
</feature>
<keyword evidence="4 6" id="KW-0472">Membrane</keyword>
<evidence type="ECO:0000256" key="3">
    <source>
        <dbReference type="ARBA" id="ARBA00022989"/>
    </source>
</evidence>
<organism evidence="8 9">
    <name type="scientific">Orchesella dallaii</name>
    <dbReference type="NCBI Taxonomy" id="48710"/>
    <lineage>
        <taxon>Eukaryota</taxon>
        <taxon>Metazoa</taxon>
        <taxon>Ecdysozoa</taxon>
        <taxon>Arthropoda</taxon>
        <taxon>Hexapoda</taxon>
        <taxon>Collembola</taxon>
        <taxon>Entomobryomorpha</taxon>
        <taxon>Entomobryoidea</taxon>
        <taxon>Orchesellidae</taxon>
        <taxon>Orchesellinae</taxon>
        <taxon>Orchesella</taxon>
    </lineage>
</organism>